<dbReference type="CTD" id="20245341"/>
<dbReference type="Gene3D" id="3.90.550.10">
    <property type="entry name" value="Spore Coat Polysaccharide Biosynthesis Protein SpsA, Chain A"/>
    <property type="match status" value="1"/>
</dbReference>
<reference evidence="16 17" key="1">
    <citation type="journal article" date="2013" name="Nature">
        <title>Insights into bilaterian evolution from three spiralian genomes.</title>
        <authorList>
            <person name="Simakov O."/>
            <person name="Marletaz F."/>
            <person name="Cho S.J."/>
            <person name="Edsinger-Gonzales E."/>
            <person name="Havlak P."/>
            <person name="Hellsten U."/>
            <person name="Kuo D.H."/>
            <person name="Larsson T."/>
            <person name="Lv J."/>
            <person name="Arendt D."/>
            <person name="Savage R."/>
            <person name="Osoegawa K."/>
            <person name="de Jong P."/>
            <person name="Grimwood J."/>
            <person name="Chapman J.A."/>
            <person name="Shapiro H."/>
            <person name="Aerts A."/>
            <person name="Otillar R.P."/>
            <person name="Terry A.Y."/>
            <person name="Boore J.L."/>
            <person name="Grigoriev I.V."/>
            <person name="Lindberg D.R."/>
            <person name="Seaver E.C."/>
            <person name="Weisblat D.A."/>
            <person name="Putnam N.H."/>
            <person name="Rokhsar D.S."/>
        </authorList>
    </citation>
    <scope>NUCLEOTIDE SEQUENCE [LARGE SCALE GENOMIC DNA]</scope>
</reference>
<proteinExistence type="inferred from homology"/>
<evidence type="ECO:0000256" key="2">
    <source>
        <dbReference type="ARBA" id="ARBA00004922"/>
    </source>
</evidence>
<feature type="non-terminal residue" evidence="16">
    <location>
        <position position="727"/>
    </location>
</feature>
<sequence>MQAVRRYSLLCLCGIVILSGYLVVNKIQNGQRLFPSKTFQSFADGADFSFSQDFHISTKFRRSLPSQTYQQRCRMSNCFDFSLCKNGFRVYVYPRNPQDLLSESYTKILTAIEQTRFYTTDPKQACLFIPSVDTLDRDKLSQNFFPDVQNRLESLPYWNNGRNHIIFNLYSGTWPDYSEHLGFDIGEAILAKASFSIHKFRDGFDISFPLFANELPMRGGDRGYLHLSSNNIPSPREFLLAFKGKRYLTGIGSETRNSLYHIHNGKDIVLLTTCRHGKNWEKKKDKRCNADMSEYDKYDYKKLLYNSTFCLVPRGRRLGSFRFLEVLQAACIPVLLSNGWQLPFSEVIDWNKAGVIGDERLLLQIPSIVRSLTQSEILAYRQQTQFIWETYLSSVEKIVTTTLEIIKSRVNLHFKRSNIIWNVEPGAIATQMDFSDTINNFPFYYQQLGSRPQQKFTAVIYATSPILLASAPLFRTLRNVAKSEFVVKMIVLWHCDVPPPPSHKWPSDLGVPVLVKTRNIKTISARFYPYKEIETDAVWSLEEDSLLTTDEINFAFSVWQEFPVRIVGYPARNHYWDDVKARWSYTSKWSNEYSMVLTGAAVYHRYYHYLYTNHLPADVLDTVDQSNNCHDILFNFLVSHVTKRSPIKVTQRKNCEESGLVNTNTNYNSSKSSLWLQQHNFSQRELCMNTFTEHFGGMPLIRSQVRLDPLLFKDPVSNMRKKYRQIE</sequence>
<comment type="subcellular location">
    <subcellularLocation>
        <location evidence="1">Endoplasmic reticulum membrane</location>
        <topology evidence="1">Single-pass type II membrane protein</topology>
    </subcellularLocation>
</comment>
<dbReference type="HOGENOM" id="CLU_013906_4_0_1"/>
<dbReference type="OMA" id="CRHGKAW"/>
<dbReference type="GeneID" id="20245341"/>
<keyword evidence="5" id="KW-0808">Transferase</keyword>
<feature type="domain" description="Glycosyl transferase 64" evidence="15">
    <location>
        <begin position="456"/>
        <end position="712"/>
    </location>
</feature>
<evidence type="ECO:0000259" key="15">
    <source>
        <dbReference type="Pfam" id="PF09258"/>
    </source>
</evidence>
<accession>V4B792</accession>
<evidence type="ECO:0000256" key="11">
    <source>
        <dbReference type="ARBA" id="ARBA00023157"/>
    </source>
</evidence>
<dbReference type="InterPro" id="IPR004263">
    <property type="entry name" value="Exostosin"/>
</dbReference>
<dbReference type="Pfam" id="PF09258">
    <property type="entry name" value="Glyco_transf_64"/>
    <property type="match status" value="1"/>
</dbReference>
<evidence type="ECO:0000256" key="9">
    <source>
        <dbReference type="ARBA" id="ARBA00022989"/>
    </source>
</evidence>
<evidence type="ECO:0000313" key="17">
    <source>
        <dbReference type="Proteomes" id="UP000030746"/>
    </source>
</evidence>
<evidence type="ECO:0000256" key="7">
    <source>
        <dbReference type="ARBA" id="ARBA00022824"/>
    </source>
</evidence>
<comment type="pathway">
    <text evidence="2">Protein modification; protein glycosylation.</text>
</comment>
<dbReference type="AlphaFoldDB" id="V4B792"/>
<evidence type="ECO:0000259" key="14">
    <source>
        <dbReference type="Pfam" id="PF03016"/>
    </source>
</evidence>
<gene>
    <name evidence="16" type="ORF">LOTGIDRAFT_199269</name>
</gene>
<keyword evidence="9 13" id="KW-1133">Transmembrane helix</keyword>
<dbReference type="STRING" id="225164.V4B792"/>
<dbReference type="OrthoDB" id="5954868at2759"/>
<evidence type="ECO:0000256" key="6">
    <source>
        <dbReference type="ARBA" id="ARBA00022692"/>
    </source>
</evidence>
<dbReference type="PANTHER" id="PTHR48261:SF3">
    <property type="entry name" value="EXOSTOSIN GLYCOSYLTRANSFERASE 1"/>
    <property type="match status" value="1"/>
</dbReference>
<dbReference type="InterPro" id="IPR015338">
    <property type="entry name" value="GT64_dom"/>
</dbReference>
<evidence type="ECO:0000256" key="13">
    <source>
        <dbReference type="SAM" id="Phobius"/>
    </source>
</evidence>
<keyword evidence="7" id="KW-0256">Endoplasmic reticulum</keyword>
<keyword evidence="4" id="KW-0328">Glycosyltransferase</keyword>
<evidence type="ECO:0000256" key="1">
    <source>
        <dbReference type="ARBA" id="ARBA00004648"/>
    </source>
</evidence>
<dbReference type="GO" id="GO:0015012">
    <property type="term" value="P:heparan sulfate proteoglycan biosynthetic process"/>
    <property type="evidence" value="ECO:0007669"/>
    <property type="project" value="UniProtKB-ARBA"/>
</dbReference>
<protein>
    <recommendedName>
        <fullName evidence="18">Exostosin GT47 domain-containing protein</fullName>
    </recommendedName>
</protein>
<dbReference type="SUPFAM" id="SSF53448">
    <property type="entry name" value="Nucleotide-diphospho-sugar transferases"/>
    <property type="match status" value="1"/>
</dbReference>
<evidence type="ECO:0008006" key="18">
    <source>
        <dbReference type="Google" id="ProtNLM"/>
    </source>
</evidence>
<keyword evidence="6 13" id="KW-0812">Transmembrane</keyword>
<organism evidence="16 17">
    <name type="scientific">Lottia gigantea</name>
    <name type="common">Giant owl limpet</name>
    <dbReference type="NCBI Taxonomy" id="225164"/>
    <lineage>
        <taxon>Eukaryota</taxon>
        <taxon>Metazoa</taxon>
        <taxon>Spiralia</taxon>
        <taxon>Lophotrochozoa</taxon>
        <taxon>Mollusca</taxon>
        <taxon>Gastropoda</taxon>
        <taxon>Patellogastropoda</taxon>
        <taxon>Lottioidea</taxon>
        <taxon>Lottiidae</taxon>
        <taxon>Lottia</taxon>
    </lineage>
</organism>
<evidence type="ECO:0000256" key="3">
    <source>
        <dbReference type="ARBA" id="ARBA00010271"/>
    </source>
</evidence>
<dbReference type="GO" id="GO:0005789">
    <property type="term" value="C:endoplasmic reticulum membrane"/>
    <property type="evidence" value="ECO:0007669"/>
    <property type="project" value="UniProtKB-SubCell"/>
</dbReference>
<feature type="domain" description="Exostosin GT47" evidence="14">
    <location>
        <begin position="85"/>
        <end position="372"/>
    </location>
</feature>
<dbReference type="UniPathway" id="UPA00378"/>
<keyword evidence="12" id="KW-0325">Glycoprotein</keyword>
<evidence type="ECO:0000256" key="8">
    <source>
        <dbReference type="ARBA" id="ARBA00022968"/>
    </source>
</evidence>
<dbReference type="InterPro" id="IPR040911">
    <property type="entry name" value="Exostosin_GT47"/>
</dbReference>
<evidence type="ECO:0000313" key="16">
    <source>
        <dbReference type="EMBL" id="ESP03416.1"/>
    </source>
</evidence>
<dbReference type="GO" id="GO:0016757">
    <property type="term" value="F:glycosyltransferase activity"/>
    <property type="evidence" value="ECO:0007669"/>
    <property type="project" value="UniProtKB-KW"/>
</dbReference>
<evidence type="ECO:0000256" key="4">
    <source>
        <dbReference type="ARBA" id="ARBA00022676"/>
    </source>
</evidence>
<feature type="transmembrane region" description="Helical" evidence="13">
    <location>
        <begin position="7"/>
        <end position="24"/>
    </location>
</feature>
<name>V4B792_LOTGI</name>
<dbReference type="RefSeq" id="XP_009045949.1">
    <property type="nucleotide sequence ID" value="XM_009047701.1"/>
</dbReference>
<evidence type="ECO:0000256" key="10">
    <source>
        <dbReference type="ARBA" id="ARBA00023136"/>
    </source>
</evidence>
<dbReference type="Pfam" id="PF03016">
    <property type="entry name" value="Exostosin_GT47"/>
    <property type="match status" value="1"/>
</dbReference>
<dbReference type="Proteomes" id="UP000030746">
    <property type="component" value="Unassembled WGS sequence"/>
</dbReference>
<dbReference type="KEGG" id="lgi:LOTGIDRAFT_199269"/>
<keyword evidence="17" id="KW-1185">Reference proteome</keyword>
<evidence type="ECO:0000256" key="12">
    <source>
        <dbReference type="ARBA" id="ARBA00023180"/>
    </source>
</evidence>
<dbReference type="InterPro" id="IPR029044">
    <property type="entry name" value="Nucleotide-diphossugar_trans"/>
</dbReference>
<keyword evidence="8" id="KW-0735">Signal-anchor</keyword>
<evidence type="ECO:0000256" key="5">
    <source>
        <dbReference type="ARBA" id="ARBA00022679"/>
    </source>
</evidence>
<keyword evidence="11" id="KW-1015">Disulfide bond</keyword>
<dbReference type="PANTHER" id="PTHR48261">
    <property type="entry name" value="ACETYLGLUCOSAMINYLTRANSFERASE"/>
    <property type="match status" value="1"/>
</dbReference>
<comment type="similarity">
    <text evidence="3">Belongs to the glycosyltransferase 47 family.</text>
</comment>
<keyword evidence="10 13" id="KW-0472">Membrane</keyword>
<dbReference type="EMBL" id="KB200027">
    <property type="protein sequence ID" value="ESP03416.1"/>
    <property type="molecule type" value="Genomic_DNA"/>
</dbReference>